<protein>
    <submittedName>
        <fullName evidence="1">Uncharacterized protein</fullName>
    </submittedName>
</protein>
<name>A0A2T0PYA0_9ACTN</name>
<dbReference type="EMBL" id="PVZC01000007">
    <property type="protein sequence ID" value="PRX96516.1"/>
    <property type="molecule type" value="Genomic_DNA"/>
</dbReference>
<gene>
    <name evidence="1" type="ORF">CLV72_10739</name>
</gene>
<comment type="caution">
    <text evidence="1">The sequence shown here is derived from an EMBL/GenBank/DDBJ whole genome shotgun (WGS) entry which is preliminary data.</text>
</comment>
<sequence length="155" mass="17240">MNVWRNSLPAEEFPSGELVIEGVPFHPPRPRRGADDHVTCDGQLLAVAEGGYDWLYLLACSERRVEEEIALHFTGGQVDFEPLRVSDFWAAVPFFGESAAFTSAVMHYPHHVQPRVPGTIWCQRVPVVRRAPLAAVRLPRNAAVHVFAATLVRCG</sequence>
<evidence type="ECO:0000313" key="1">
    <source>
        <dbReference type="EMBL" id="PRX96516.1"/>
    </source>
</evidence>
<dbReference type="AlphaFoldDB" id="A0A2T0PYA0"/>
<reference evidence="1 2" key="1">
    <citation type="submission" date="2018-03" db="EMBL/GenBank/DDBJ databases">
        <title>Genomic Encyclopedia of Archaeal and Bacterial Type Strains, Phase II (KMG-II): from individual species to whole genera.</title>
        <authorList>
            <person name="Goeker M."/>
        </authorList>
    </citation>
    <scope>NUCLEOTIDE SEQUENCE [LARGE SCALE GENOMIC DNA]</scope>
    <source>
        <strain evidence="1 2">DSM 45601</strain>
    </source>
</reference>
<evidence type="ECO:0000313" key="2">
    <source>
        <dbReference type="Proteomes" id="UP000237846"/>
    </source>
</evidence>
<dbReference type="Proteomes" id="UP000237846">
    <property type="component" value="Unassembled WGS sequence"/>
</dbReference>
<accession>A0A2T0PYA0</accession>
<proteinExistence type="predicted"/>
<organism evidence="1 2">
    <name type="scientific">Allonocardiopsis opalescens</name>
    <dbReference type="NCBI Taxonomy" id="1144618"/>
    <lineage>
        <taxon>Bacteria</taxon>
        <taxon>Bacillati</taxon>
        <taxon>Actinomycetota</taxon>
        <taxon>Actinomycetes</taxon>
        <taxon>Streptosporangiales</taxon>
        <taxon>Allonocardiopsis</taxon>
    </lineage>
</organism>
<keyword evidence="2" id="KW-1185">Reference proteome</keyword>